<gene>
    <name evidence="1" type="ORF">MRATA1EN3_LOCUS7325</name>
</gene>
<proteinExistence type="predicted"/>
<protein>
    <submittedName>
        <fullName evidence="1">Uncharacterized protein</fullName>
    </submittedName>
</protein>
<sequence>MGPLEAPHRDLRRPARLYWAPRAGKAPRAGREHLAAPVAAHLRPPARDPQRPVRLQAQRGTGSQGHLHDNASCGSPRARGPALRRLDPSAPLRSSCDPAALGAPIPTPLADTILPQNLE</sequence>
<accession>A0ACB0E694</accession>
<name>A0ACB0E694_RANTA</name>
<evidence type="ECO:0000313" key="1">
    <source>
        <dbReference type="EMBL" id="CAI9696112.1"/>
    </source>
</evidence>
<reference evidence="1" key="1">
    <citation type="submission" date="2023-05" db="EMBL/GenBank/DDBJ databases">
        <authorList>
            <consortium name="ELIXIR-Norway"/>
        </authorList>
    </citation>
    <scope>NUCLEOTIDE SEQUENCE</scope>
</reference>
<dbReference type="EMBL" id="OX596100">
    <property type="protein sequence ID" value="CAI9696112.1"/>
    <property type="molecule type" value="Genomic_DNA"/>
</dbReference>
<evidence type="ECO:0000313" key="2">
    <source>
        <dbReference type="Proteomes" id="UP001162501"/>
    </source>
</evidence>
<dbReference type="Proteomes" id="UP001162501">
    <property type="component" value="Chromosome 16"/>
</dbReference>
<organism evidence="1 2">
    <name type="scientific">Rangifer tarandus platyrhynchus</name>
    <name type="common">Svalbard reindeer</name>
    <dbReference type="NCBI Taxonomy" id="3082113"/>
    <lineage>
        <taxon>Eukaryota</taxon>
        <taxon>Metazoa</taxon>
        <taxon>Chordata</taxon>
        <taxon>Craniata</taxon>
        <taxon>Vertebrata</taxon>
        <taxon>Euteleostomi</taxon>
        <taxon>Mammalia</taxon>
        <taxon>Eutheria</taxon>
        <taxon>Laurasiatheria</taxon>
        <taxon>Artiodactyla</taxon>
        <taxon>Ruminantia</taxon>
        <taxon>Pecora</taxon>
        <taxon>Cervidae</taxon>
        <taxon>Odocoileinae</taxon>
        <taxon>Rangifer</taxon>
    </lineage>
</organism>